<evidence type="ECO:0000313" key="3">
    <source>
        <dbReference type="Proteomes" id="UP001059596"/>
    </source>
</evidence>
<dbReference type="EMBL" id="JAMKOV010000007">
    <property type="protein sequence ID" value="KAI8038475.1"/>
    <property type="molecule type" value="Genomic_DNA"/>
</dbReference>
<reference evidence="2" key="1">
    <citation type="journal article" date="2023" name="Genome Biol. Evol.">
        <title>Long-read-based Genome Assembly of Drosophila gunungcola Reveals Fewer Chemosensory Genes in Flower-breeding Species.</title>
        <authorList>
            <person name="Negi A."/>
            <person name="Liao B.Y."/>
            <person name="Yeh S.D."/>
        </authorList>
    </citation>
    <scope>NUCLEOTIDE SEQUENCE</scope>
    <source>
        <strain evidence="2">Sukarami</strain>
    </source>
</reference>
<evidence type="ECO:0000313" key="2">
    <source>
        <dbReference type="EMBL" id="KAI8038475.1"/>
    </source>
</evidence>
<name>A0A9P9YKP5_9MUSC</name>
<dbReference type="Proteomes" id="UP001059596">
    <property type="component" value="Unassembled WGS sequence"/>
</dbReference>
<protein>
    <submittedName>
        <fullName evidence="2">Uncharacterized protein</fullName>
    </submittedName>
</protein>
<organism evidence="2 3">
    <name type="scientific">Drosophila gunungcola</name>
    <name type="common">fruit fly</name>
    <dbReference type="NCBI Taxonomy" id="103775"/>
    <lineage>
        <taxon>Eukaryota</taxon>
        <taxon>Metazoa</taxon>
        <taxon>Ecdysozoa</taxon>
        <taxon>Arthropoda</taxon>
        <taxon>Hexapoda</taxon>
        <taxon>Insecta</taxon>
        <taxon>Pterygota</taxon>
        <taxon>Neoptera</taxon>
        <taxon>Endopterygota</taxon>
        <taxon>Diptera</taxon>
        <taxon>Brachycera</taxon>
        <taxon>Muscomorpha</taxon>
        <taxon>Ephydroidea</taxon>
        <taxon>Drosophilidae</taxon>
        <taxon>Drosophila</taxon>
        <taxon>Sophophora</taxon>
    </lineage>
</organism>
<feature type="transmembrane region" description="Helical" evidence="1">
    <location>
        <begin position="12"/>
        <end position="31"/>
    </location>
</feature>
<gene>
    <name evidence="2" type="ORF">M5D96_008373</name>
</gene>
<evidence type="ECO:0000256" key="1">
    <source>
        <dbReference type="SAM" id="Phobius"/>
    </source>
</evidence>
<dbReference type="AlphaFoldDB" id="A0A9P9YKP5"/>
<keyword evidence="1" id="KW-0472">Membrane</keyword>
<keyword evidence="3" id="KW-1185">Reference proteome</keyword>
<keyword evidence="1" id="KW-0812">Transmembrane</keyword>
<keyword evidence="1" id="KW-1133">Transmembrane helix</keyword>
<comment type="caution">
    <text evidence="2">The sequence shown here is derived from an EMBL/GenBank/DDBJ whole genome shotgun (WGS) entry which is preliminary data.</text>
</comment>
<proteinExistence type="predicted"/>
<accession>A0A9P9YKP5</accession>
<sequence>MKFIDDHHTYSLLLLLATLVYLAYILCYDVSEHINEERRYLAKMNNSALPMKCFYYLMRLLRAPIF</sequence>